<dbReference type="AlphaFoldDB" id="A0A0F9TCH6"/>
<protein>
    <recommendedName>
        <fullName evidence="1">YspA cpYpsA-related SLOG domain-containing protein</fullName>
    </recommendedName>
</protein>
<evidence type="ECO:0000313" key="2">
    <source>
        <dbReference type="EMBL" id="KKN72637.1"/>
    </source>
</evidence>
<feature type="domain" description="YspA cpYpsA-related SLOG" evidence="1">
    <location>
        <begin position="2"/>
        <end position="65"/>
    </location>
</feature>
<accession>A0A0F9TCH6</accession>
<reference evidence="2" key="1">
    <citation type="journal article" date="2015" name="Nature">
        <title>Complex archaea that bridge the gap between prokaryotes and eukaryotes.</title>
        <authorList>
            <person name="Spang A."/>
            <person name="Saw J.H."/>
            <person name="Jorgensen S.L."/>
            <person name="Zaremba-Niedzwiedzka K."/>
            <person name="Martijn J."/>
            <person name="Lind A.E."/>
            <person name="van Eijk R."/>
            <person name="Schleper C."/>
            <person name="Guy L."/>
            <person name="Ettema T.J."/>
        </authorList>
    </citation>
    <scope>NUCLEOTIDE SEQUENCE</scope>
</reference>
<dbReference type="InterPro" id="IPR019627">
    <property type="entry name" value="YAcAr"/>
</dbReference>
<evidence type="ECO:0000259" key="1">
    <source>
        <dbReference type="Pfam" id="PF10686"/>
    </source>
</evidence>
<comment type="caution">
    <text evidence="2">The sequence shown here is derived from an EMBL/GenBank/DDBJ whole genome shotgun (WGS) entry which is preliminary data.</text>
</comment>
<dbReference type="Pfam" id="PF10686">
    <property type="entry name" value="YAcAr"/>
    <property type="match status" value="1"/>
</dbReference>
<name>A0A0F9TCH6_9ZZZZ</name>
<dbReference type="EMBL" id="LAZR01000358">
    <property type="protein sequence ID" value="KKN72637.1"/>
    <property type="molecule type" value="Genomic_DNA"/>
</dbReference>
<organism evidence="2">
    <name type="scientific">marine sediment metagenome</name>
    <dbReference type="NCBI Taxonomy" id="412755"/>
    <lineage>
        <taxon>unclassified sequences</taxon>
        <taxon>metagenomes</taxon>
        <taxon>ecological metagenomes</taxon>
    </lineage>
</organism>
<sequence length="120" mass="13511">MKALICGDRNWTDKETIRQYLSELKAAGYTEIIEGGARGADTIAKEEALKLHLSTNHFPAQWDKYGRSAGYIRNRVMLDQKPDIVVGFHKDIANSKGTADCLKEAKRRGIITVLIEYKTN</sequence>
<dbReference type="SUPFAM" id="SSF102405">
    <property type="entry name" value="MCP/YpsA-like"/>
    <property type="match status" value="1"/>
</dbReference>
<proteinExistence type="predicted"/>
<gene>
    <name evidence="2" type="ORF">LCGC14_0408790</name>
</gene>